<name>X1GDY2_9ZZZZ</name>
<evidence type="ECO:0000259" key="1">
    <source>
        <dbReference type="Pfam" id="PF00535"/>
    </source>
</evidence>
<proteinExistence type="predicted"/>
<dbReference type="EMBL" id="BARU01022376">
    <property type="protein sequence ID" value="GAH56091.1"/>
    <property type="molecule type" value="Genomic_DNA"/>
</dbReference>
<dbReference type="SUPFAM" id="SSF53448">
    <property type="entry name" value="Nucleotide-diphospho-sugar transferases"/>
    <property type="match status" value="1"/>
</dbReference>
<dbReference type="CDD" id="cd00761">
    <property type="entry name" value="Glyco_tranf_GTA_type"/>
    <property type="match status" value="1"/>
</dbReference>
<feature type="non-terminal residue" evidence="2">
    <location>
        <position position="271"/>
    </location>
</feature>
<organism evidence="2">
    <name type="scientific">marine sediment metagenome</name>
    <dbReference type="NCBI Taxonomy" id="412755"/>
    <lineage>
        <taxon>unclassified sequences</taxon>
        <taxon>metagenomes</taxon>
        <taxon>ecological metagenomes</taxon>
    </lineage>
</organism>
<dbReference type="InterPro" id="IPR050834">
    <property type="entry name" value="Glycosyltransf_2"/>
</dbReference>
<sequence length="271" mass="30213">MTNPLVTIGLTAFDAEDTIERALTSALAQTWRPIEIIVVDDASKDKTRSVIDAIAARYDTIRVVSNTANSGVASARNQIINCAKGEFLVFFDDDDVSRPNRVERQLNRLIAYERDFARTAPVACHTAREQIYPDGSRRIEQTQGTREGREAPSGLAVARRILVGTSGRDGYGSSATCSQMARVDVYRMLGGFDPAFRRSGDTEFCVRLARAGGHFPGIAEPLVIQTMTRTVDKSLGGEKQYVLAILEKHRDLIENEELYRFSCEWTELKFR</sequence>
<dbReference type="InterPro" id="IPR001173">
    <property type="entry name" value="Glyco_trans_2-like"/>
</dbReference>
<dbReference type="Pfam" id="PF00535">
    <property type="entry name" value="Glycos_transf_2"/>
    <property type="match status" value="1"/>
</dbReference>
<feature type="domain" description="Glycosyltransferase 2-like" evidence="1">
    <location>
        <begin position="8"/>
        <end position="134"/>
    </location>
</feature>
<dbReference type="InterPro" id="IPR029044">
    <property type="entry name" value="Nucleotide-diphossugar_trans"/>
</dbReference>
<gene>
    <name evidence="2" type="ORF">S03H2_36458</name>
</gene>
<accession>X1GDY2</accession>
<dbReference type="AlphaFoldDB" id="X1GDY2"/>
<reference evidence="2" key="1">
    <citation type="journal article" date="2014" name="Front. Microbiol.">
        <title>High frequency of phylogenetically diverse reductive dehalogenase-homologous genes in deep subseafloor sedimentary metagenomes.</title>
        <authorList>
            <person name="Kawai M."/>
            <person name="Futagami T."/>
            <person name="Toyoda A."/>
            <person name="Takaki Y."/>
            <person name="Nishi S."/>
            <person name="Hori S."/>
            <person name="Arai W."/>
            <person name="Tsubouchi T."/>
            <person name="Morono Y."/>
            <person name="Uchiyama I."/>
            <person name="Ito T."/>
            <person name="Fujiyama A."/>
            <person name="Inagaki F."/>
            <person name="Takami H."/>
        </authorList>
    </citation>
    <scope>NUCLEOTIDE SEQUENCE</scope>
    <source>
        <strain evidence="2">Expedition CK06-06</strain>
    </source>
</reference>
<dbReference type="PANTHER" id="PTHR43685:SF2">
    <property type="entry name" value="GLYCOSYLTRANSFERASE 2-LIKE DOMAIN-CONTAINING PROTEIN"/>
    <property type="match status" value="1"/>
</dbReference>
<evidence type="ECO:0000313" key="2">
    <source>
        <dbReference type="EMBL" id="GAH56091.1"/>
    </source>
</evidence>
<dbReference type="Gene3D" id="3.90.550.10">
    <property type="entry name" value="Spore Coat Polysaccharide Biosynthesis Protein SpsA, Chain A"/>
    <property type="match status" value="1"/>
</dbReference>
<protein>
    <recommendedName>
        <fullName evidence="1">Glycosyltransferase 2-like domain-containing protein</fullName>
    </recommendedName>
</protein>
<dbReference type="PANTHER" id="PTHR43685">
    <property type="entry name" value="GLYCOSYLTRANSFERASE"/>
    <property type="match status" value="1"/>
</dbReference>
<comment type="caution">
    <text evidence="2">The sequence shown here is derived from an EMBL/GenBank/DDBJ whole genome shotgun (WGS) entry which is preliminary data.</text>
</comment>